<dbReference type="OMA" id="EHIVQYT"/>
<dbReference type="AlphaFoldDB" id="A0A0E0FV23"/>
<dbReference type="EnsemblPlants" id="ONIVA01G40360.1">
    <property type="protein sequence ID" value="ONIVA01G40360.1"/>
    <property type="gene ID" value="ONIVA01G40360"/>
</dbReference>
<sequence length="87" mass="8913">MVAPRSADAASMCAAPKVAPSSADDASLRAGSKKTLVALQIRPPIPARVEVEGGHAYPGGTATAGSTQDNVHKTGEHIVQYTSAMQR</sequence>
<dbReference type="Proteomes" id="UP000006591">
    <property type="component" value="Chromosome 1"/>
</dbReference>
<proteinExistence type="predicted"/>
<evidence type="ECO:0000313" key="2">
    <source>
        <dbReference type="EnsemblPlants" id="ONIVA01G40360.1"/>
    </source>
</evidence>
<evidence type="ECO:0000256" key="1">
    <source>
        <dbReference type="SAM" id="MobiDB-lite"/>
    </source>
</evidence>
<reference evidence="2" key="2">
    <citation type="submission" date="2018-04" db="EMBL/GenBank/DDBJ databases">
        <title>OnivRS2 (Oryza nivara Reference Sequence Version 2).</title>
        <authorList>
            <person name="Zhang J."/>
            <person name="Kudrna D."/>
            <person name="Lee S."/>
            <person name="Talag J."/>
            <person name="Rajasekar S."/>
            <person name="Welchert J."/>
            <person name="Hsing Y.-I."/>
            <person name="Wing R.A."/>
        </authorList>
    </citation>
    <scope>NUCLEOTIDE SEQUENCE [LARGE SCALE GENOMIC DNA]</scope>
</reference>
<name>A0A0E0FV23_ORYNI</name>
<evidence type="ECO:0000313" key="3">
    <source>
        <dbReference type="Proteomes" id="UP000006591"/>
    </source>
</evidence>
<feature type="region of interest" description="Disordered" evidence="1">
    <location>
        <begin position="1"/>
        <end position="26"/>
    </location>
</feature>
<reference evidence="2" key="1">
    <citation type="submission" date="2015-04" db="UniProtKB">
        <authorList>
            <consortium name="EnsemblPlants"/>
        </authorList>
    </citation>
    <scope>IDENTIFICATION</scope>
    <source>
        <strain evidence="2">SL10</strain>
    </source>
</reference>
<dbReference type="Gramene" id="ONIVA01G40360.1">
    <property type="protein sequence ID" value="ONIVA01G40360.1"/>
    <property type="gene ID" value="ONIVA01G40360"/>
</dbReference>
<accession>A0A0E0FV23</accession>
<dbReference type="HOGENOM" id="CLU_2487229_0_0_1"/>
<protein>
    <submittedName>
        <fullName evidence="2">Uncharacterized protein</fullName>
    </submittedName>
</protein>
<keyword evidence="3" id="KW-1185">Reference proteome</keyword>
<feature type="region of interest" description="Disordered" evidence="1">
    <location>
        <begin position="51"/>
        <end position="72"/>
    </location>
</feature>
<organism evidence="2">
    <name type="scientific">Oryza nivara</name>
    <name type="common">Indian wild rice</name>
    <name type="synonym">Oryza sativa f. spontanea</name>
    <dbReference type="NCBI Taxonomy" id="4536"/>
    <lineage>
        <taxon>Eukaryota</taxon>
        <taxon>Viridiplantae</taxon>
        <taxon>Streptophyta</taxon>
        <taxon>Embryophyta</taxon>
        <taxon>Tracheophyta</taxon>
        <taxon>Spermatophyta</taxon>
        <taxon>Magnoliopsida</taxon>
        <taxon>Liliopsida</taxon>
        <taxon>Poales</taxon>
        <taxon>Poaceae</taxon>
        <taxon>BOP clade</taxon>
        <taxon>Oryzoideae</taxon>
        <taxon>Oryzeae</taxon>
        <taxon>Oryzinae</taxon>
        <taxon>Oryza</taxon>
    </lineage>
</organism>